<dbReference type="EMBL" id="JAZHFV010000003">
    <property type="protein sequence ID" value="MEX4007817.1"/>
    <property type="molecule type" value="Genomic_DNA"/>
</dbReference>
<reference evidence="3 4" key="1">
    <citation type="submission" date="2024-01" db="EMBL/GenBank/DDBJ databases">
        <title>New evidence supports the origin of RcGTA from prophage.</title>
        <authorList>
            <person name="Xu Y."/>
            <person name="Liu B."/>
            <person name="Chen F."/>
        </authorList>
    </citation>
    <scope>NUCLEOTIDE SEQUENCE [LARGE SCALE GENOMIC DNA]</scope>
    <source>
        <strain evidence="3 4">CBW1107-2</strain>
    </source>
</reference>
<feature type="transmembrane region" description="Helical" evidence="1">
    <location>
        <begin position="177"/>
        <end position="200"/>
    </location>
</feature>
<feature type="transmembrane region" description="Helical" evidence="1">
    <location>
        <begin position="12"/>
        <end position="32"/>
    </location>
</feature>
<evidence type="ECO:0000256" key="1">
    <source>
        <dbReference type="SAM" id="Phobius"/>
    </source>
</evidence>
<feature type="transmembrane region" description="Helical" evidence="1">
    <location>
        <begin position="108"/>
        <end position="127"/>
    </location>
</feature>
<gene>
    <name evidence="3" type="ORF">V1479_10920</name>
</gene>
<keyword evidence="1" id="KW-1133">Transmembrane helix</keyword>
<feature type="transmembrane region" description="Helical" evidence="1">
    <location>
        <begin position="52"/>
        <end position="71"/>
    </location>
</feature>
<accession>A0ABV3WT14</accession>
<keyword evidence="1" id="KW-0472">Membrane</keyword>
<evidence type="ECO:0000259" key="2">
    <source>
        <dbReference type="Pfam" id="PF07786"/>
    </source>
</evidence>
<feature type="transmembrane region" description="Helical" evidence="1">
    <location>
        <begin position="223"/>
        <end position="244"/>
    </location>
</feature>
<evidence type="ECO:0000313" key="4">
    <source>
        <dbReference type="Proteomes" id="UP001559025"/>
    </source>
</evidence>
<proteinExistence type="predicted"/>
<dbReference type="RefSeq" id="WP_368802921.1">
    <property type="nucleotide sequence ID" value="NZ_JAZHFV010000003.1"/>
</dbReference>
<evidence type="ECO:0000313" key="3">
    <source>
        <dbReference type="EMBL" id="MEX4007817.1"/>
    </source>
</evidence>
<keyword evidence="4" id="KW-1185">Reference proteome</keyword>
<feature type="transmembrane region" description="Helical" evidence="1">
    <location>
        <begin position="83"/>
        <end position="102"/>
    </location>
</feature>
<sequence length="326" mass="35681">MQRSAKDKSRLEAIDLARGVALVAMAIYHLAWDLEFFGYATPGMTAEGGWRLFARSIASSFLFLVGVSLFLAHARGFRRGPFLTRLAMVAGAAAAISLVTWLAVPGGFIFFGILHQIALASVLGVAFMRTPAWGAIVVGVAVFAAPHFLRSTFFDHPALWWVGLSSVNPHSNDYVPLLPWFAAVLFGIAAAKLAAAAGLFQRLGQVSLYEWTRPLQFCGRHSLAFYLIHQPVLIACVWLFSLIAPPAPMAADVAFTRACTAQCEEARGQEFCALYCVCVLEGLEEENRLEEIHNQTASPETTQRLQEIVQECSFQTEFAVPGEEQP</sequence>
<dbReference type="Pfam" id="PF07786">
    <property type="entry name" value="HGSNAT_cat"/>
    <property type="match status" value="1"/>
</dbReference>
<feature type="transmembrane region" description="Helical" evidence="1">
    <location>
        <begin position="132"/>
        <end position="149"/>
    </location>
</feature>
<feature type="domain" description="Heparan-alpha-glucosaminide N-acetyltransferase catalytic" evidence="2">
    <location>
        <begin position="10"/>
        <end position="231"/>
    </location>
</feature>
<protein>
    <submittedName>
        <fullName evidence="3">DUF1624 domain-containing protein</fullName>
    </submittedName>
</protein>
<comment type="caution">
    <text evidence="3">The sequence shown here is derived from an EMBL/GenBank/DDBJ whole genome shotgun (WGS) entry which is preliminary data.</text>
</comment>
<dbReference type="Proteomes" id="UP001559025">
    <property type="component" value="Unassembled WGS sequence"/>
</dbReference>
<name>A0ABV3WT14_9HYPH</name>
<organism evidence="3 4">
    <name type="scientific">Neoaquamicrobium sediminum</name>
    <dbReference type="NCBI Taxonomy" id="1849104"/>
    <lineage>
        <taxon>Bacteria</taxon>
        <taxon>Pseudomonadati</taxon>
        <taxon>Pseudomonadota</taxon>
        <taxon>Alphaproteobacteria</taxon>
        <taxon>Hyphomicrobiales</taxon>
        <taxon>Phyllobacteriaceae</taxon>
        <taxon>Neoaquamicrobium</taxon>
    </lineage>
</organism>
<keyword evidence="1" id="KW-0812">Transmembrane</keyword>
<dbReference type="InterPro" id="IPR012429">
    <property type="entry name" value="HGSNAT_cat"/>
</dbReference>